<reference evidence="3 4" key="1">
    <citation type="submission" date="2015-04" db="EMBL/GenBank/DDBJ databases">
        <title>Complete genome sequence of Schizopora paradoxa KUC8140, a cosmopolitan wood degrader in East Asia.</title>
        <authorList>
            <consortium name="DOE Joint Genome Institute"/>
            <person name="Min B."/>
            <person name="Park H."/>
            <person name="Jang Y."/>
            <person name="Kim J.-J."/>
            <person name="Kim K.H."/>
            <person name="Pangilinan J."/>
            <person name="Lipzen A."/>
            <person name="Riley R."/>
            <person name="Grigoriev I.V."/>
            <person name="Spatafora J.W."/>
            <person name="Choi I.-G."/>
        </authorList>
    </citation>
    <scope>NUCLEOTIDE SEQUENCE [LARGE SCALE GENOMIC DNA]</scope>
    <source>
        <strain evidence="3 4">KUC8140</strain>
    </source>
</reference>
<dbReference type="Pfam" id="PF13450">
    <property type="entry name" value="NAD_binding_8"/>
    <property type="match status" value="1"/>
</dbReference>
<comment type="similarity">
    <text evidence="1">Belongs to the FAD-binding monooxygenase family.</text>
</comment>
<dbReference type="STRING" id="27342.A0A0H2R5P0"/>
<gene>
    <name evidence="3" type="ORF">SCHPADRAFT_922967</name>
</gene>
<dbReference type="EMBL" id="KQ086160">
    <property type="protein sequence ID" value="KLO07105.1"/>
    <property type="molecule type" value="Genomic_DNA"/>
</dbReference>
<evidence type="ECO:0000256" key="1">
    <source>
        <dbReference type="ARBA" id="ARBA00010139"/>
    </source>
</evidence>
<evidence type="ECO:0000313" key="3">
    <source>
        <dbReference type="EMBL" id="KLO07105.1"/>
    </source>
</evidence>
<dbReference type="InParanoid" id="A0A0H2R5P0"/>
<dbReference type="Proteomes" id="UP000053477">
    <property type="component" value="Unassembled WGS sequence"/>
</dbReference>
<dbReference type="InterPro" id="IPR051209">
    <property type="entry name" value="FAD-bind_Monooxygenase_sf"/>
</dbReference>
<dbReference type="InterPro" id="IPR036188">
    <property type="entry name" value="FAD/NAD-bd_sf"/>
</dbReference>
<accession>A0A0H2R5P0</accession>
<dbReference type="PANTHER" id="PTHR42877:SF7">
    <property type="entry name" value="FLAVIN-BINDING MONOOXYGENASE-RELATED"/>
    <property type="match status" value="1"/>
</dbReference>
<protein>
    <submittedName>
        <fullName evidence="3">FAD/NAD-binding domain-containing protein</fullName>
    </submittedName>
</protein>
<name>A0A0H2R5P0_9AGAM</name>
<dbReference type="AlphaFoldDB" id="A0A0H2R5P0"/>
<organism evidence="3 4">
    <name type="scientific">Schizopora paradoxa</name>
    <dbReference type="NCBI Taxonomy" id="27342"/>
    <lineage>
        <taxon>Eukaryota</taxon>
        <taxon>Fungi</taxon>
        <taxon>Dikarya</taxon>
        <taxon>Basidiomycota</taxon>
        <taxon>Agaricomycotina</taxon>
        <taxon>Agaricomycetes</taxon>
        <taxon>Hymenochaetales</taxon>
        <taxon>Schizoporaceae</taxon>
        <taxon>Schizopora</taxon>
    </lineage>
</organism>
<proteinExistence type="inferred from homology"/>
<evidence type="ECO:0000313" key="4">
    <source>
        <dbReference type="Proteomes" id="UP000053477"/>
    </source>
</evidence>
<dbReference type="SUPFAM" id="SSF51905">
    <property type="entry name" value="FAD/NAD(P)-binding domain"/>
    <property type="match status" value="3"/>
</dbReference>
<dbReference type="Gene3D" id="3.50.50.60">
    <property type="entry name" value="FAD/NAD(P)-binding domain"/>
    <property type="match status" value="2"/>
</dbReference>
<keyword evidence="4" id="KW-1185">Reference proteome</keyword>
<dbReference type="PANTHER" id="PTHR42877">
    <property type="entry name" value="L-ORNITHINE N(5)-MONOOXYGENASE-RELATED"/>
    <property type="match status" value="1"/>
</dbReference>
<sequence length="607" mass="68624">MSSAVHANGTGNGMPKPQINGKSSGGHLNGANGFKLGDFSIDEGRPLRVVVIGAGISGILAGIRIPQRIPTADLVIYDKNAGIGGTWYSNTYPGIACDAPSHCYQFSFEDNPKWSKFFSNGSEILEYLNGIVHKYKVMRHVKLHHEILHARYDEGEGKWHLKIRRPASAGTTEEFEEFEDTADVVISAAGALSRWVWPDIDGIHTFKGKIMHSAAWDMNGEKTWQESVKDWKDKKVGLIGTGSSAIQILPELQPRVRKLELYARGQTWLAPPFAGKSLAALTGSETDSDNYEFTDNDWKKFEDPEVYKKFRHNLEQDMNSIHAVTTRGSDMQKEFIQSFRESMLKKLAKRPYIAEHIIPDFPIACRRITPGPGYLDALCQDNVTFIPTLIKCITETGVELVDGTHRELDAIVCATGFDTSFQFPFSVVGRNGYTLQERFDPHPETYLSVCTDGFPNFFMALGPNSIFGTGTLIICMERQIDFIVNAVKKMQRERLKSMEATREAVKDFDEYIEHYFPKTVFGEKCASWYKRGKSDGRVVGLWPGSCLHSMRALENPRWEDFKYEFFDGAKNRFYWLGDGSTYNEAHMTGDRAWYLNEDQIDYPPIPE</sequence>
<feature type="region of interest" description="Disordered" evidence="2">
    <location>
        <begin position="1"/>
        <end position="24"/>
    </location>
</feature>
<evidence type="ECO:0000256" key="2">
    <source>
        <dbReference type="SAM" id="MobiDB-lite"/>
    </source>
</evidence>
<dbReference type="OrthoDB" id="74360at2759"/>